<evidence type="ECO:0000313" key="3">
    <source>
        <dbReference type="Proteomes" id="UP000053766"/>
    </source>
</evidence>
<proteinExistence type="predicted"/>
<organism evidence="2 3">
    <name type="scientific">Dictyocaulus viviparus</name>
    <name type="common">Bovine lungworm</name>
    <dbReference type="NCBI Taxonomy" id="29172"/>
    <lineage>
        <taxon>Eukaryota</taxon>
        <taxon>Metazoa</taxon>
        <taxon>Ecdysozoa</taxon>
        <taxon>Nematoda</taxon>
        <taxon>Chromadorea</taxon>
        <taxon>Rhabditida</taxon>
        <taxon>Rhabditina</taxon>
        <taxon>Rhabditomorpha</taxon>
        <taxon>Strongyloidea</taxon>
        <taxon>Metastrongylidae</taxon>
        <taxon>Dictyocaulus</taxon>
    </lineage>
</organism>
<name>A0A0D8XUN2_DICVI</name>
<feature type="region of interest" description="Disordered" evidence="1">
    <location>
        <begin position="312"/>
        <end position="337"/>
    </location>
</feature>
<evidence type="ECO:0000313" key="2">
    <source>
        <dbReference type="EMBL" id="KJH48205.1"/>
    </source>
</evidence>
<gene>
    <name evidence="2" type="ORF">DICVIV_05669</name>
</gene>
<evidence type="ECO:0000256" key="1">
    <source>
        <dbReference type="SAM" id="MobiDB-lite"/>
    </source>
</evidence>
<dbReference type="Proteomes" id="UP000053766">
    <property type="component" value="Unassembled WGS sequence"/>
</dbReference>
<dbReference type="EMBL" id="KN716275">
    <property type="protein sequence ID" value="KJH48205.1"/>
    <property type="molecule type" value="Genomic_DNA"/>
</dbReference>
<feature type="compositionally biased region" description="Basic and acidic residues" evidence="1">
    <location>
        <begin position="312"/>
        <end position="323"/>
    </location>
</feature>
<accession>A0A0D8XUN2</accession>
<sequence length="370" mass="42151">MTCQHSHSSFTSCCFHFQISCYDLQKKIWHLILISKKCIIQQSSNLYGFQSPLPLWDSRFSYFVQNPLLEGNWNQMAMYNNFFHPIPHSLPHLPTSVQNSQINEVQSIGGHLNNEFVQSWGSNETLFDQSQNLPFDNSDTINENRVPNNVDGMNRADEDTNGVNDFEIFPIIQEGNSQVPINIDEYSRISRIISEYNVLKNSKSTQTSVLCDRTGSSNRYEEGQMLSKKVMMGRTKDVGLNTEPEIMDQTNKENDEVTLVYPVAKNVTFNETAITKTLEDNSIDNDYSKRHVTNTSLLSNVCDFKAKVSEKNVDSKRGRDAESHLNSQFSHTDQEAEVVNPSEDVELFCGLEQVNFSTTKINIFGKGHNM</sequence>
<protein>
    <submittedName>
        <fullName evidence="2">Uncharacterized protein</fullName>
    </submittedName>
</protein>
<dbReference type="AlphaFoldDB" id="A0A0D8XUN2"/>
<feature type="region of interest" description="Disordered" evidence="1">
    <location>
        <begin position="134"/>
        <end position="157"/>
    </location>
</feature>
<reference evidence="2 3" key="1">
    <citation type="submission" date="2013-11" db="EMBL/GenBank/DDBJ databases">
        <title>Draft genome of the bovine lungworm Dictyocaulus viviparus.</title>
        <authorList>
            <person name="Mitreva M."/>
        </authorList>
    </citation>
    <scope>NUCLEOTIDE SEQUENCE [LARGE SCALE GENOMIC DNA]</scope>
    <source>
        <strain evidence="2 3">HannoverDv2000</strain>
    </source>
</reference>
<reference evidence="3" key="2">
    <citation type="journal article" date="2016" name="Sci. Rep.">
        <title>Dictyocaulus viviparus genome, variome and transcriptome elucidate lungworm biology and support future intervention.</title>
        <authorList>
            <person name="McNulty S.N."/>
            <person name="Strube C."/>
            <person name="Rosa B.A."/>
            <person name="Martin J.C."/>
            <person name="Tyagi R."/>
            <person name="Choi Y.J."/>
            <person name="Wang Q."/>
            <person name="Hallsworth Pepin K."/>
            <person name="Zhang X."/>
            <person name="Ozersky P."/>
            <person name="Wilson R.K."/>
            <person name="Sternberg P.W."/>
            <person name="Gasser R.B."/>
            <person name="Mitreva M."/>
        </authorList>
    </citation>
    <scope>NUCLEOTIDE SEQUENCE [LARGE SCALE GENOMIC DNA]</scope>
    <source>
        <strain evidence="3">HannoverDv2000</strain>
    </source>
</reference>
<feature type="compositionally biased region" description="Polar residues" evidence="1">
    <location>
        <begin position="134"/>
        <end position="147"/>
    </location>
</feature>
<keyword evidence="3" id="KW-1185">Reference proteome</keyword>